<keyword evidence="1" id="KW-0472">Membrane</keyword>
<dbReference type="EMBL" id="JBEPTF010000001">
    <property type="protein sequence ID" value="MET4683361.1"/>
    <property type="molecule type" value="Genomic_DNA"/>
</dbReference>
<evidence type="ECO:0000313" key="2">
    <source>
        <dbReference type="EMBL" id="MET4683361.1"/>
    </source>
</evidence>
<protein>
    <submittedName>
        <fullName evidence="2">ABC-2 type transport system permease protein</fullName>
    </submittedName>
</protein>
<feature type="transmembrane region" description="Helical" evidence="1">
    <location>
        <begin position="34"/>
        <end position="54"/>
    </location>
</feature>
<dbReference type="Proteomes" id="UP001549313">
    <property type="component" value="Unassembled WGS sequence"/>
</dbReference>
<feature type="transmembrane region" description="Helical" evidence="1">
    <location>
        <begin position="186"/>
        <end position="218"/>
    </location>
</feature>
<feature type="transmembrane region" description="Helical" evidence="1">
    <location>
        <begin position="230"/>
        <end position="252"/>
    </location>
</feature>
<sequence>MTDTTMGGGSPRRVGVIRTIAVKELREIFRDGRFAWAAAIVAVLLIAALTTGAARFADYRAMQEAAQAQSNDQFYTQGDKNPHSGAHYGNYAFKSQGPLSLFDGGVENYAGSFVFMEAHRQNAALAPPAGDLSAISRFGDLNGAMILQILMPLLIIFLGFAAFAGEREKGTLRQLLSIGVSRQALLWGKALGIGAAVALVLIPCILVGAVVIAALQIAPSGDAFGARLGLLALAYAGYGLIFLFLTLAVSALASSPRTALIIMVGFWAFCVFLMPKAAGEVSKALHPSPPLGVFQTSMQETRVKGLGGPPPRARLEIYRKQLLKKYGVERTADLPIYWVSTMMQKLEEMDHEVFDHFYNGLRDDYLAQRRTQDTLGALAPVLPLSSISMGLSGTDLNHQNAFTAAAEKHRRMMVFKVNNYLSEMAVGFNANQALTGNVSLETNVLVAKEEVFKMVPPFHYDPPSLGDVMREYGFSFGVLIAWLLGSIVVAVVAVGRLRPQTR</sequence>
<dbReference type="PANTHER" id="PTHR43471:SF1">
    <property type="entry name" value="ABC TRANSPORTER PERMEASE PROTEIN NOSY-RELATED"/>
    <property type="match status" value="1"/>
</dbReference>
<feature type="transmembrane region" description="Helical" evidence="1">
    <location>
        <begin position="259"/>
        <end position="278"/>
    </location>
</feature>
<feature type="transmembrane region" description="Helical" evidence="1">
    <location>
        <begin position="472"/>
        <end position="494"/>
    </location>
</feature>
<evidence type="ECO:0000313" key="3">
    <source>
        <dbReference type="Proteomes" id="UP001549313"/>
    </source>
</evidence>
<proteinExistence type="predicted"/>
<dbReference type="RefSeq" id="WP_354088284.1">
    <property type="nucleotide sequence ID" value="NZ_JBEPTF010000001.1"/>
</dbReference>
<dbReference type="PANTHER" id="PTHR43471">
    <property type="entry name" value="ABC TRANSPORTER PERMEASE"/>
    <property type="match status" value="1"/>
</dbReference>
<keyword evidence="3" id="KW-1185">Reference proteome</keyword>
<comment type="caution">
    <text evidence="2">The sequence shown here is derived from an EMBL/GenBank/DDBJ whole genome shotgun (WGS) entry which is preliminary data.</text>
</comment>
<evidence type="ECO:0000256" key="1">
    <source>
        <dbReference type="SAM" id="Phobius"/>
    </source>
</evidence>
<dbReference type="Pfam" id="PF12679">
    <property type="entry name" value="ABC2_membrane_2"/>
    <property type="match status" value="1"/>
</dbReference>
<organism evidence="2 3">
    <name type="scientific">Brevundimonas faecalis</name>
    <dbReference type="NCBI Taxonomy" id="947378"/>
    <lineage>
        <taxon>Bacteria</taxon>
        <taxon>Pseudomonadati</taxon>
        <taxon>Pseudomonadota</taxon>
        <taxon>Alphaproteobacteria</taxon>
        <taxon>Caulobacterales</taxon>
        <taxon>Caulobacteraceae</taxon>
        <taxon>Brevundimonas</taxon>
    </lineage>
</organism>
<dbReference type="InterPro" id="IPR021913">
    <property type="entry name" value="DUF3526"/>
</dbReference>
<keyword evidence="1" id="KW-1133">Transmembrane helix</keyword>
<reference evidence="2 3" key="1">
    <citation type="submission" date="2024-06" db="EMBL/GenBank/DDBJ databases">
        <title>Sorghum-associated microbial communities from plants grown in Nebraska, USA.</title>
        <authorList>
            <person name="Schachtman D."/>
        </authorList>
    </citation>
    <scope>NUCLEOTIDE SEQUENCE [LARGE SCALE GENOMIC DNA]</scope>
    <source>
        <strain evidence="2 3">2814</strain>
    </source>
</reference>
<gene>
    <name evidence="2" type="ORF">ABIE19_001270</name>
</gene>
<feature type="transmembrane region" description="Helical" evidence="1">
    <location>
        <begin position="145"/>
        <end position="165"/>
    </location>
</feature>
<accession>A0ABV2R9V4</accession>
<keyword evidence="1" id="KW-0812">Transmembrane</keyword>
<name>A0ABV2R9V4_9CAUL</name>
<dbReference type="Pfam" id="PF12040">
    <property type="entry name" value="DUF3526"/>
    <property type="match status" value="1"/>
</dbReference>